<evidence type="ECO:0000256" key="5">
    <source>
        <dbReference type="ARBA" id="ARBA00022989"/>
    </source>
</evidence>
<evidence type="ECO:0000256" key="3">
    <source>
        <dbReference type="ARBA" id="ARBA00022475"/>
    </source>
</evidence>
<feature type="transmembrane region" description="Helical" evidence="7">
    <location>
        <begin position="84"/>
        <end position="110"/>
    </location>
</feature>
<feature type="transmembrane region" description="Helical" evidence="7">
    <location>
        <begin position="122"/>
        <end position="143"/>
    </location>
</feature>
<keyword evidence="9" id="KW-1185">Reference proteome</keyword>
<keyword evidence="2" id="KW-0813">Transport</keyword>
<feature type="transmembrane region" description="Helical" evidence="7">
    <location>
        <begin position="197"/>
        <end position="217"/>
    </location>
</feature>
<evidence type="ECO:0000256" key="1">
    <source>
        <dbReference type="ARBA" id="ARBA00004651"/>
    </source>
</evidence>
<dbReference type="PIRSF" id="PIRSF006060">
    <property type="entry name" value="AA_transporter"/>
    <property type="match status" value="1"/>
</dbReference>
<dbReference type="PANTHER" id="PTHR42770:SF15">
    <property type="entry name" value="GLUTAMATE_GAMMA-AMINOBUTYRATE ANTIPORTER-RELATED"/>
    <property type="match status" value="1"/>
</dbReference>
<dbReference type="InterPro" id="IPR050367">
    <property type="entry name" value="APC_superfamily"/>
</dbReference>
<dbReference type="EMBL" id="JAVDUJ010000001">
    <property type="protein sequence ID" value="MDR6939376.1"/>
    <property type="molecule type" value="Genomic_DNA"/>
</dbReference>
<comment type="subcellular location">
    <subcellularLocation>
        <location evidence="1">Cell membrane</location>
        <topology evidence="1">Multi-pass membrane protein</topology>
    </subcellularLocation>
</comment>
<name>A0ABU1T3D1_9ACTO</name>
<feature type="transmembrane region" description="Helical" evidence="7">
    <location>
        <begin position="12"/>
        <end position="29"/>
    </location>
</feature>
<proteinExistence type="predicted"/>
<dbReference type="InterPro" id="IPR002293">
    <property type="entry name" value="AA/rel_permease1"/>
</dbReference>
<feature type="transmembrane region" description="Helical" evidence="7">
    <location>
        <begin position="292"/>
        <end position="317"/>
    </location>
</feature>
<keyword evidence="6 7" id="KW-0472">Membrane</keyword>
<comment type="caution">
    <text evidence="8">The sequence shown here is derived from an EMBL/GenBank/DDBJ whole genome shotgun (WGS) entry which is preliminary data.</text>
</comment>
<feature type="transmembrane region" description="Helical" evidence="7">
    <location>
        <begin position="155"/>
        <end position="177"/>
    </location>
</feature>
<accession>A0ABU1T3D1</accession>
<feature type="transmembrane region" description="Helical" evidence="7">
    <location>
        <begin position="337"/>
        <end position="357"/>
    </location>
</feature>
<evidence type="ECO:0000313" key="9">
    <source>
        <dbReference type="Proteomes" id="UP001266099"/>
    </source>
</evidence>
<dbReference type="Gene3D" id="1.20.1740.10">
    <property type="entry name" value="Amino acid/polyamine transporter I"/>
    <property type="match status" value="1"/>
</dbReference>
<evidence type="ECO:0000256" key="2">
    <source>
        <dbReference type="ARBA" id="ARBA00022448"/>
    </source>
</evidence>
<evidence type="ECO:0000313" key="8">
    <source>
        <dbReference type="EMBL" id="MDR6939376.1"/>
    </source>
</evidence>
<organism evidence="8 9">
    <name type="scientific">Arcanobacterium hippocoleae</name>
    <dbReference type="NCBI Taxonomy" id="149017"/>
    <lineage>
        <taxon>Bacteria</taxon>
        <taxon>Bacillati</taxon>
        <taxon>Actinomycetota</taxon>
        <taxon>Actinomycetes</taxon>
        <taxon>Actinomycetales</taxon>
        <taxon>Actinomycetaceae</taxon>
        <taxon>Arcanobacterium</taxon>
    </lineage>
</organism>
<dbReference type="Pfam" id="PF13520">
    <property type="entry name" value="AA_permease_2"/>
    <property type="match status" value="1"/>
</dbReference>
<keyword evidence="5 7" id="KW-1133">Transmembrane helix</keyword>
<feature type="transmembrane region" description="Helical" evidence="7">
    <location>
        <begin position="41"/>
        <end position="63"/>
    </location>
</feature>
<dbReference type="RefSeq" id="WP_309956016.1">
    <property type="nucleotide sequence ID" value="NZ_JAVDUJ010000001.1"/>
</dbReference>
<feature type="transmembrane region" description="Helical" evidence="7">
    <location>
        <begin position="413"/>
        <end position="431"/>
    </location>
</feature>
<gene>
    <name evidence="8" type="ORF">J2S36_000919</name>
</gene>
<keyword evidence="3" id="KW-1003">Cell membrane</keyword>
<keyword evidence="4 7" id="KW-0812">Transmembrane</keyword>
<dbReference type="PANTHER" id="PTHR42770">
    <property type="entry name" value="AMINO ACID TRANSPORTER-RELATED"/>
    <property type="match status" value="1"/>
</dbReference>
<feature type="transmembrane region" description="Helical" evidence="7">
    <location>
        <begin position="437"/>
        <end position="459"/>
    </location>
</feature>
<reference evidence="8 9" key="1">
    <citation type="submission" date="2023-07" db="EMBL/GenBank/DDBJ databases">
        <title>Sequencing the genomes of 1000 actinobacteria strains.</title>
        <authorList>
            <person name="Klenk H.-P."/>
        </authorList>
    </citation>
    <scope>NUCLEOTIDE SEQUENCE [LARGE SCALE GENOMIC DNA]</scope>
    <source>
        <strain evidence="8 9">DSM 15539</strain>
    </source>
</reference>
<feature type="transmembrane region" description="Helical" evidence="7">
    <location>
        <begin position="238"/>
        <end position="260"/>
    </location>
</feature>
<sequence length="505" mass="54955">MNTNTRARVGTYALLTMTVAAVFNFRNVINNSVSIGLASAPAFFFATLLYFLPYTLIIAELVALNKNSESGDYQWVKTSLGGRWAFLGAFSYWFVNLFYFASLLPIILVYASYTFWGQEKVFSQTTIAVISIAIFALATWVSTKGATWIGKVTSVGATLMMVMALAFIILTAGALLGGLEPATPITLGAMKPDTTSFAAMWAFFGTLAWIIQGVGGAESVGVYINDIRGGVKTFIRTIIFAGLMIGLLYAIASLLMTVFVPAGELTYSDGIFQTMGGLGAYFGVGTEIVNRIVGLVMLAATLGSLLMWTATPVKIFFSEIPAGIFGKKLVTLNDKGIPVRAAWLQFIIVVPILLIPALGSESIDGMLQIVINMTAATALIPPLFIYLAYFFFRKNFDNVPRSFRVGSRKFGMIMSAFMMSVFAFVFITGTLPYGQEVWMTLVYNIGGVVVFIGGAYLIYLRYIKRLKKSDPNAAKLELSPTAVRLLPQSEAFAQSEVQSKEIPSK</sequence>
<dbReference type="Proteomes" id="UP001266099">
    <property type="component" value="Unassembled WGS sequence"/>
</dbReference>
<feature type="transmembrane region" description="Helical" evidence="7">
    <location>
        <begin position="369"/>
        <end position="392"/>
    </location>
</feature>
<evidence type="ECO:0000256" key="7">
    <source>
        <dbReference type="SAM" id="Phobius"/>
    </source>
</evidence>
<evidence type="ECO:0000256" key="6">
    <source>
        <dbReference type="ARBA" id="ARBA00023136"/>
    </source>
</evidence>
<evidence type="ECO:0000256" key="4">
    <source>
        <dbReference type="ARBA" id="ARBA00022692"/>
    </source>
</evidence>
<protein>
    <submittedName>
        <fullName evidence="8">Amino acid transporter</fullName>
    </submittedName>
</protein>